<dbReference type="InterPro" id="IPR021762">
    <property type="entry name" value="DUF3325"/>
</dbReference>
<dbReference type="RefSeq" id="WP_202835828.1">
    <property type="nucleotide sequence ID" value="NZ_JAETWB010000074.1"/>
</dbReference>
<keyword evidence="3" id="KW-1185">Reference proteome</keyword>
<dbReference type="EMBL" id="JAETWB010000074">
    <property type="protein sequence ID" value="MBL6082498.1"/>
    <property type="molecule type" value="Genomic_DNA"/>
</dbReference>
<protein>
    <submittedName>
        <fullName evidence="2">DUF3325 domain-containing protein</fullName>
    </submittedName>
</protein>
<keyword evidence="1" id="KW-0472">Membrane</keyword>
<evidence type="ECO:0000256" key="1">
    <source>
        <dbReference type="SAM" id="Phobius"/>
    </source>
</evidence>
<keyword evidence="1" id="KW-1133">Transmembrane helix</keyword>
<accession>A0ABS1UCU8</accession>
<feature type="transmembrane region" description="Helical" evidence="1">
    <location>
        <begin position="88"/>
        <end position="110"/>
    </location>
</feature>
<comment type="caution">
    <text evidence="2">The sequence shown here is derived from an EMBL/GenBank/DDBJ whole genome shotgun (WGS) entry which is preliminary data.</text>
</comment>
<dbReference type="Proteomes" id="UP000660885">
    <property type="component" value="Unassembled WGS sequence"/>
</dbReference>
<feature type="transmembrane region" description="Helical" evidence="1">
    <location>
        <begin position="35"/>
        <end position="54"/>
    </location>
</feature>
<dbReference type="Pfam" id="PF11804">
    <property type="entry name" value="DUF3325"/>
    <property type="match status" value="1"/>
</dbReference>
<sequence length="111" mass="11629">MILAGLSGTLAGLAALCFAMDRHYRQLRNRMPQRTVQAVLRIAGIASLVLASVACGAEWGWAMGLVAWFGMATVSGLVVALLLPWAPWGVALLGLLSTCAAIWHVVAAAIT</sequence>
<feature type="transmembrane region" description="Helical" evidence="1">
    <location>
        <begin position="61"/>
        <end position="82"/>
    </location>
</feature>
<evidence type="ECO:0000313" key="2">
    <source>
        <dbReference type="EMBL" id="MBL6082498.1"/>
    </source>
</evidence>
<keyword evidence="1" id="KW-0812">Transmembrane</keyword>
<evidence type="ECO:0000313" key="3">
    <source>
        <dbReference type="Proteomes" id="UP000660885"/>
    </source>
</evidence>
<proteinExistence type="predicted"/>
<reference evidence="2 3" key="1">
    <citation type="submission" date="2021-01" db="EMBL/GenBank/DDBJ databases">
        <title>Belnapia mucosa sp. nov. and Belnapia arida sp. nov., isolated from the Tabernas Desert (Almeria, Spain).</title>
        <authorList>
            <person name="Molina-Menor E."/>
            <person name="Vidal-Verdu A."/>
            <person name="Calonge A."/>
            <person name="Satari L."/>
            <person name="Pereto J."/>
            <person name="Porcar M."/>
        </authorList>
    </citation>
    <scope>NUCLEOTIDE SEQUENCE [LARGE SCALE GENOMIC DNA]</scope>
    <source>
        <strain evidence="2 3">T18</strain>
    </source>
</reference>
<organism evidence="2 3">
    <name type="scientific">Belnapia arida</name>
    <dbReference type="NCBI Taxonomy" id="2804533"/>
    <lineage>
        <taxon>Bacteria</taxon>
        <taxon>Pseudomonadati</taxon>
        <taxon>Pseudomonadota</taxon>
        <taxon>Alphaproteobacteria</taxon>
        <taxon>Acetobacterales</taxon>
        <taxon>Roseomonadaceae</taxon>
        <taxon>Belnapia</taxon>
    </lineage>
</organism>
<gene>
    <name evidence="2" type="ORF">JMJ56_31520</name>
</gene>
<name>A0ABS1UCU8_9PROT</name>